<keyword evidence="2" id="KW-1185">Reference proteome</keyword>
<comment type="caution">
    <text evidence="1">The sequence shown here is derived from an EMBL/GenBank/DDBJ whole genome shotgun (WGS) entry which is preliminary data.</text>
</comment>
<evidence type="ECO:0008006" key="3">
    <source>
        <dbReference type="Google" id="ProtNLM"/>
    </source>
</evidence>
<evidence type="ECO:0000313" key="2">
    <source>
        <dbReference type="Proteomes" id="UP000253141"/>
    </source>
</evidence>
<reference evidence="1 2" key="1">
    <citation type="submission" date="2018-07" db="EMBL/GenBank/DDBJ databases">
        <title>Genome analysis of Runella aurantiaca.</title>
        <authorList>
            <person name="Yang X."/>
        </authorList>
    </citation>
    <scope>NUCLEOTIDE SEQUENCE [LARGE SCALE GENOMIC DNA]</scope>
    <source>
        <strain evidence="1 2">YX9</strain>
    </source>
</reference>
<dbReference type="AlphaFoldDB" id="A0A369HZF5"/>
<name>A0A369HZF5_9BACT</name>
<protein>
    <recommendedName>
        <fullName evidence="3">HEAT repeat domain-containing protein</fullName>
    </recommendedName>
</protein>
<gene>
    <name evidence="1" type="ORF">DVG78_26445</name>
</gene>
<evidence type="ECO:0000313" key="1">
    <source>
        <dbReference type="EMBL" id="RDB02889.1"/>
    </source>
</evidence>
<organism evidence="1 2">
    <name type="scientific">Runella aurantiaca</name>
    <dbReference type="NCBI Taxonomy" id="2282308"/>
    <lineage>
        <taxon>Bacteria</taxon>
        <taxon>Pseudomonadati</taxon>
        <taxon>Bacteroidota</taxon>
        <taxon>Cytophagia</taxon>
        <taxon>Cytophagales</taxon>
        <taxon>Spirosomataceae</taxon>
        <taxon>Runella</taxon>
    </lineage>
</organism>
<dbReference type="Gene3D" id="1.25.10.10">
    <property type="entry name" value="Leucine-rich Repeat Variant"/>
    <property type="match status" value="1"/>
</dbReference>
<dbReference type="Proteomes" id="UP000253141">
    <property type="component" value="Unassembled WGS sequence"/>
</dbReference>
<dbReference type="RefSeq" id="WP_114464004.1">
    <property type="nucleotide sequence ID" value="NZ_QPIW01000034.1"/>
</dbReference>
<proteinExistence type="predicted"/>
<sequence length="169" mass="19306">MMNVALQLKEIAKINRPLAPDIKLIIPCRKHQYTDSLIELINEARFQKNDLLLECSLIASETDGLNNKYTDLFCKLLEENWHSSQEDIAEYLEELKDINSIDTLFSVALLDESKYDDEPIPLAKKCIWALGAINDKKSLKKLQMLATSRNPLLKEAAVAELKKLNNSFE</sequence>
<dbReference type="EMBL" id="QPIW01000034">
    <property type="protein sequence ID" value="RDB02889.1"/>
    <property type="molecule type" value="Genomic_DNA"/>
</dbReference>
<dbReference type="OrthoDB" id="707967at2"/>
<accession>A0A369HZF5</accession>
<dbReference type="InterPro" id="IPR011989">
    <property type="entry name" value="ARM-like"/>
</dbReference>